<dbReference type="SUPFAM" id="SSF50249">
    <property type="entry name" value="Nucleic acid-binding proteins"/>
    <property type="match status" value="1"/>
</dbReference>
<gene>
    <name evidence="6" type="ORF">STCU_05126</name>
</gene>
<dbReference type="PANTHER" id="PTHR10744:SF9">
    <property type="entry name" value="40S RIBOSOMAL PROTEIN S11-RELATED"/>
    <property type="match status" value="1"/>
</dbReference>
<dbReference type="Pfam" id="PF16205">
    <property type="entry name" value="Ribosomal_S17_N"/>
    <property type="match status" value="1"/>
</dbReference>
<evidence type="ECO:0000256" key="1">
    <source>
        <dbReference type="ARBA" id="ARBA00010254"/>
    </source>
</evidence>
<dbReference type="GO" id="GO:0022627">
    <property type="term" value="C:cytosolic small ribosomal subunit"/>
    <property type="evidence" value="ECO:0007669"/>
    <property type="project" value="TreeGrafter"/>
</dbReference>
<dbReference type="AlphaFoldDB" id="S9UHP2"/>
<comment type="similarity">
    <text evidence="1 4">Belongs to the universal ribosomal protein uS17 family.</text>
</comment>
<dbReference type="CDD" id="cd00364">
    <property type="entry name" value="Ribosomal_uS17"/>
    <property type="match status" value="1"/>
</dbReference>
<evidence type="ECO:0000313" key="6">
    <source>
        <dbReference type="EMBL" id="EPY28448.1"/>
    </source>
</evidence>
<dbReference type="Proteomes" id="UP000015354">
    <property type="component" value="Unassembled WGS sequence"/>
</dbReference>
<dbReference type="GO" id="GO:0003735">
    <property type="term" value="F:structural constituent of ribosome"/>
    <property type="evidence" value="ECO:0007669"/>
    <property type="project" value="InterPro"/>
</dbReference>
<evidence type="ECO:0000313" key="7">
    <source>
        <dbReference type="Proteomes" id="UP000015354"/>
    </source>
</evidence>
<feature type="domain" description="Small ribosomal subunit protein uS17 N-terminal" evidence="5">
    <location>
        <begin position="67"/>
        <end position="135"/>
    </location>
</feature>
<dbReference type="Gene3D" id="2.40.50.1000">
    <property type="match status" value="1"/>
</dbReference>
<keyword evidence="2 4" id="KW-0689">Ribosomal protein</keyword>
<dbReference type="PANTHER" id="PTHR10744">
    <property type="entry name" value="40S RIBOSOMAL PROTEIN S11 FAMILY MEMBER"/>
    <property type="match status" value="1"/>
</dbReference>
<evidence type="ECO:0000256" key="2">
    <source>
        <dbReference type="ARBA" id="ARBA00022980"/>
    </source>
</evidence>
<evidence type="ECO:0000256" key="4">
    <source>
        <dbReference type="RuleBase" id="RU003872"/>
    </source>
</evidence>
<dbReference type="GO" id="GO:0006412">
    <property type="term" value="P:translation"/>
    <property type="evidence" value="ECO:0007669"/>
    <property type="project" value="InterPro"/>
</dbReference>
<accession>S9UHP2</accession>
<reference evidence="6 7" key="1">
    <citation type="journal article" date="2013" name="PLoS ONE">
        <title>Predicting the Proteins of Angomonas deanei, Strigomonas culicis and Their Respective Endosymbionts Reveals New Aspects of the Trypanosomatidae Family.</title>
        <authorList>
            <person name="Motta M.C."/>
            <person name="Martins A.C."/>
            <person name="de Souza S.S."/>
            <person name="Catta-Preta C.M."/>
            <person name="Silva R."/>
            <person name="Klein C.C."/>
            <person name="de Almeida L.G."/>
            <person name="de Lima Cunha O."/>
            <person name="Ciapina L.P."/>
            <person name="Brocchi M."/>
            <person name="Colabardini A.C."/>
            <person name="de Araujo Lima B."/>
            <person name="Machado C.R."/>
            <person name="de Almeida Soares C.M."/>
            <person name="Probst C.M."/>
            <person name="de Menezes C.B."/>
            <person name="Thompson C.E."/>
            <person name="Bartholomeu D.C."/>
            <person name="Gradia D.F."/>
            <person name="Pavoni D.P."/>
            <person name="Grisard E.C."/>
            <person name="Fantinatti-Garboggini F."/>
            <person name="Marchini F.K."/>
            <person name="Rodrigues-Luiz G.F."/>
            <person name="Wagner G."/>
            <person name="Goldman G.H."/>
            <person name="Fietto J.L."/>
            <person name="Elias M.C."/>
            <person name="Goldman M.H."/>
            <person name="Sagot M.F."/>
            <person name="Pereira M."/>
            <person name="Stoco P.H."/>
            <person name="de Mendonca-Neto R.P."/>
            <person name="Teixeira S.M."/>
            <person name="Maciel T.E."/>
            <person name="de Oliveira Mendes T.A."/>
            <person name="Urmenyi T.P."/>
            <person name="de Souza W."/>
            <person name="Schenkman S."/>
            <person name="de Vasconcelos A.T."/>
        </authorList>
    </citation>
    <scope>NUCLEOTIDE SEQUENCE [LARGE SCALE GENOMIC DNA]</scope>
</reference>
<dbReference type="InterPro" id="IPR032440">
    <property type="entry name" value="Ribosomal_uS17_N"/>
</dbReference>
<keyword evidence="7" id="KW-1185">Reference proteome</keyword>
<dbReference type="InterPro" id="IPR012340">
    <property type="entry name" value="NA-bd_OB-fold"/>
</dbReference>
<evidence type="ECO:0000256" key="3">
    <source>
        <dbReference type="ARBA" id="ARBA00023274"/>
    </source>
</evidence>
<dbReference type="EMBL" id="ATMH01005126">
    <property type="protein sequence ID" value="EPY28448.1"/>
    <property type="molecule type" value="Genomic_DNA"/>
</dbReference>
<dbReference type="PRINTS" id="PR00973">
    <property type="entry name" value="RIBOSOMALS17"/>
</dbReference>
<keyword evidence="3 4" id="KW-0687">Ribonucleoprotein</keyword>
<dbReference type="InterPro" id="IPR019979">
    <property type="entry name" value="Ribosomal_uS17_CS"/>
</dbReference>
<dbReference type="FunFam" id="2.40.50.1000:FF:000004">
    <property type="entry name" value="40S ribosomal proteins S11"/>
    <property type="match status" value="1"/>
</dbReference>
<dbReference type="OrthoDB" id="275814at2759"/>
<organism evidence="6 7">
    <name type="scientific">Strigomonas culicis</name>
    <dbReference type="NCBI Taxonomy" id="28005"/>
    <lineage>
        <taxon>Eukaryota</taxon>
        <taxon>Discoba</taxon>
        <taxon>Euglenozoa</taxon>
        <taxon>Kinetoplastea</taxon>
        <taxon>Metakinetoplastina</taxon>
        <taxon>Trypanosomatida</taxon>
        <taxon>Trypanosomatidae</taxon>
        <taxon>Strigomonadinae</taxon>
        <taxon>Strigomonas</taxon>
    </lineage>
</organism>
<protein>
    <submittedName>
        <fullName evidence="6">Small subunit ribosomal protein S11e</fullName>
    </submittedName>
</protein>
<evidence type="ECO:0000259" key="5">
    <source>
        <dbReference type="Pfam" id="PF16205"/>
    </source>
</evidence>
<comment type="caution">
    <text evidence="6">The sequence shown here is derived from an EMBL/GenBank/DDBJ whole genome shotgun (WGS) entry which is preliminary data.</text>
</comment>
<name>S9UHP2_9TRYP</name>
<dbReference type="InterPro" id="IPR000266">
    <property type="entry name" value="Ribosomal_uS17"/>
</dbReference>
<proteinExistence type="inferred from homology"/>
<dbReference type="PROSITE" id="PS00056">
    <property type="entry name" value="RIBOSOMAL_S17"/>
    <property type="match status" value="1"/>
</dbReference>
<dbReference type="Pfam" id="PF00366">
    <property type="entry name" value="Ribosomal_S17"/>
    <property type="match status" value="1"/>
</dbReference>
<sequence>MGSVSRMLHSPFLCPLNTASLSTLSLSLSPFLLPFSQFTFPHSSKTPFAMSQQPQYFRSHAVDATIQHEKAYQRQTAVNENLHRPSKKHVNASGHIRYFKKVGLGFKTPKAAINGKYIDRKCPFTSNVVIRGRLLRGLVHSKKMKRTLIIRRNYLHFIKKYQRYQKRHKSLAVHCSPCFDPKQGDEVIVGQCRPLSKTIRYNVLEVVSRGKSDARGKKFAKN</sequence>